<evidence type="ECO:0000256" key="1">
    <source>
        <dbReference type="ARBA" id="ARBA00022723"/>
    </source>
</evidence>
<dbReference type="InterPro" id="IPR020843">
    <property type="entry name" value="ER"/>
</dbReference>
<evidence type="ECO:0000313" key="7">
    <source>
        <dbReference type="Proteomes" id="UP000199520"/>
    </source>
</evidence>
<protein>
    <submittedName>
        <fullName evidence="6">L-iditol 2-dehydrogenase</fullName>
    </submittedName>
</protein>
<dbReference type="Pfam" id="PF08240">
    <property type="entry name" value="ADH_N"/>
    <property type="match status" value="1"/>
</dbReference>
<dbReference type="PANTHER" id="PTHR43401">
    <property type="entry name" value="L-THREONINE 3-DEHYDROGENASE"/>
    <property type="match status" value="1"/>
</dbReference>
<dbReference type="InterPro" id="IPR050129">
    <property type="entry name" value="Zn_alcohol_dh"/>
</dbReference>
<feature type="domain" description="Enoyl reductase (ER)" evidence="5">
    <location>
        <begin position="9"/>
        <end position="344"/>
    </location>
</feature>
<organism evidence="6 7">
    <name type="scientific">Pelosinus propionicus DSM 13327</name>
    <dbReference type="NCBI Taxonomy" id="1123291"/>
    <lineage>
        <taxon>Bacteria</taxon>
        <taxon>Bacillati</taxon>
        <taxon>Bacillota</taxon>
        <taxon>Negativicutes</taxon>
        <taxon>Selenomonadales</taxon>
        <taxon>Sporomusaceae</taxon>
        <taxon>Pelosinus</taxon>
    </lineage>
</organism>
<dbReference type="SMART" id="SM00829">
    <property type="entry name" value="PKS_ER"/>
    <property type="match status" value="1"/>
</dbReference>
<dbReference type="GO" id="GO:0008270">
    <property type="term" value="F:zinc ion binding"/>
    <property type="evidence" value="ECO:0007669"/>
    <property type="project" value="InterPro"/>
</dbReference>
<accession>A0A1I4NYF3</accession>
<dbReference type="InterPro" id="IPR011032">
    <property type="entry name" value="GroES-like_sf"/>
</dbReference>
<dbReference type="GO" id="GO:0016491">
    <property type="term" value="F:oxidoreductase activity"/>
    <property type="evidence" value="ECO:0007669"/>
    <property type="project" value="UniProtKB-KW"/>
</dbReference>
<evidence type="ECO:0000256" key="3">
    <source>
        <dbReference type="ARBA" id="ARBA00023002"/>
    </source>
</evidence>
<dbReference type="PANTHER" id="PTHR43401:SF2">
    <property type="entry name" value="L-THREONINE 3-DEHYDROGENASE"/>
    <property type="match status" value="1"/>
</dbReference>
<sequence>MMRAVVLAGPNDFKPGQIEMPKVGEHDIVLQMKKAAICGTDIRILEGKKTKDVRYPSVIGHEMCGIIKEVGKQVQGFNPGDKVAIANVIPCHSCHSCLNGRENACLNRKAIGYEFNGGFAEYVLIPGIAIESGNVIKLPEHVSFAEGALIEPLACCIRGLKNAGTGFNDTVLIVGAGPIGLMHLQLSKIVGARKVIISEPIASRREKAAKLGADLIVDPMTENLHDIVMKETDGLGVDVIIVAIGVPQIVNSTIKLCRKGGTVNLFAGFAGTGECTIEVNTIHYGEINVNGSTAYKRQDYLEAAQMVINQKVNLEEIVTHTFKIEEFQDAYEVCKSGDGLKVLIEP</sequence>
<dbReference type="OrthoDB" id="1674659at2"/>
<dbReference type="Gene3D" id="3.40.50.720">
    <property type="entry name" value="NAD(P)-binding Rossmann-like Domain"/>
    <property type="match status" value="1"/>
</dbReference>
<keyword evidence="3" id="KW-0560">Oxidoreductase</keyword>
<dbReference type="InterPro" id="IPR013154">
    <property type="entry name" value="ADH-like_N"/>
</dbReference>
<keyword evidence="1 4" id="KW-0479">Metal-binding</keyword>
<name>A0A1I4NYF3_9FIRM</name>
<dbReference type="EMBL" id="FOTS01000054">
    <property type="protein sequence ID" value="SFM20143.1"/>
    <property type="molecule type" value="Genomic_DNA"/>
</dbReference>
<keyword evidence="7" id="KW-1185">Reference proteome</keyword>
<dbReference type="STRING" id="1123291.SAMN04490355_105411"/>
<dbReference type="Proteomes" id="UP000199520">
    <property type="component" value="Unassembled WGS sequence"/>
</dbReference>
<comment type="similarity">
    <text evidence="4">Belongs to the zinc-containing alcohol dehydrogenase family.</text>
</comment>
<dbReference type="InterPro" id="IPR002328">
    <property type="entry name" value="ADH_Zn_CS"/>
</dbReference>
<dbReference type="InterPro" id="IPR013149">
    <property type="entry name" value="ADH-like_C"/>
</dbReference>
<dbReference type="PROSITE" id="PS00059">
    <property type="entry name" value="ADH_ZINC"/>
    <property type="match status" value="1"/>
</dbReference>
<proteinExistence type="inferred from homology"/>
<dbReference type="Pfam" id="PF00107">
    <property type="entry name" value="ADH_zinc_N"/>
    <property type="match status" value="1"/>
</dbReference>
<keyword evidence="2 4" id="KW-0862">Zinc</keyword>
<dbReference type="SUPFAM" id="SSF51735">
    <property type="entry name" value="NAD(P)-binding Rossmann-fold domains"/>
    <property type="match status" value="1"/>
</dbReference>
<dbReference type="SUPFAM" id="SSF50129">
    <property type="entry name" value="GroES-like"/>
    <property type="match status" value="1"/>
</dbReference>
<gene>
    <name evidence="6" type="ORF">SAMN04490355_105411</name>
</gene>
<comment type="cofactor">
    <cofactor evidence="4">
        <name>Zn(2+)</name>
        <dbReference type="ChEBI" id="CHEBI:29105"/>
    </cofactor>
</comment>
<evidence type="ECO:0000256" key="4">
    <source>
        <dbReference type="RuleBase" id="RU361277"/>
    </source>
</evidence>
<evidence type="ECO:0000256" key="2">
    <source>
        <dbReference type="ARBA" id="ARBA00022833"/>
    </source>
</evidence>
<dbReference type="Gene3D" id="3.90.180.10">
    <property type="entry name" value="Medium-chain alcohol dehydrogenases, catalytic domain"/>
    <property type="match status" value="1"/>
</dbReference>
<evidence type="ECO:0000313" key="6">
    <source>
        <dbReference type="EMBL" id="SFM20143.1"/>
    </source>
</evidence>
<dbReference type="RefSeq" id="WP_090942529.1">
    <property type="nucleotide sequence ID" value="NZ_FOTS01000054.1"/>
</dbReference>
<reference evidence="7" key="1">
    <citation type="submission" date="2016-10" db="EMBL/GenBank/DDBJ databases">
        <authorList>
            <person name="Varghese N."/>
            <person name="Submissions S."/>
        </authorList>
    </citation>
    <scope>NUCLEOTIDE SEQUENCE [LARGE SCALE GENOMIC DNA]</scope>
    <source>
        <strain evidence="7">DSM 13327</strain>
    </source>
</reference>
<dbReference type="AlphaFoldDB" id="A0A1I4NYF3"/>
<evidence type="ECO:0000259" key="5">
    <source>
        <dbReference type="SMART" id="SM00829"/>
    </source>
</evidence>
<dbReference type="InterPro" id="IPR036291">
    <property type="entry name" value="NAD(P)-bd_dom_sf"/>
</dbReference>